<evidence type="ECO:0000313" key="10">
    <source>
        <dbReference type="Proteomes" id="UP001603857"/>
    </source>
</evidence>
<protein>
    <recommendedName>
        <fullName evidence="11">Sister chromatid cohesion protein PDS5 homolog A</fullName>
    </recommendedName>
</protein>
<evidence type="ECO:0000256" key="6">
    <source>
        <dbReference type="ARBA" id="ARBA00023242"/>
    </source>
</evidence>
<organism evidence="9 10">
    <name type="scientific">Flemingia macrophylla</name>
    <dbReference type="NCBI Taxonomy" id="520843"/>
    <lineage>
        <taxon>Eukaryota</taxon>
        <taxon>Viridiplantae</taxon>
        <taxon>Streptophyta</taxon>
        <taxon>Embryophyta</taxon>
        <taxon>Tracheophyta</taxon>
        <taxon>Spermatophyta</taxon>
        <taxon>Magnoliopsida</taxon>
        <taxon>eudicotyledons</taxon>
        <taxon>Gunneridae</taxon>
        <taxon>Pentapetalae</taxon>
        <taxon>rosids</taxon>
        <taxon>fabids</taxon>
        <taxon>Fabales</taxon>
        <taxon>Fabaceae</taxon>
        <taxon>Papilionoideae</taxon>
        <taxon>50 kb inversion clade</taxon>
        <taxon>NPAAA clade</taxon>
        <taxon>indigoferoid/millettioid clade</taxon>
        <taxon>Phaseoleae</taxon>
        <taxon>Flemingia</taxon>
    </lineage>
</organism>
<dbReference type="InterPro" id="IPR039776">
    <property type="entry name" value="Pds5"/>
</dbReference>
<dbReference type="GO" id="GO:0005634">
    <property type="term" value="C:nucleus"/>
    <property type="evidence" value="ECO:0007669"/>
    <property type="project" value="UniProtKB-SubCell"/>
</dbReference>
<proteinExistence type="predicted"/>
<feature type="region of interest" description="Disordered" evidence="8">
    <location>
        <begin position="1200"/>
        <end position="1242"/>
    </location>
</feature>
<keyword evidence="3" id="KW-0227">DNA damage</keyword>
<dbReference type="Proteomes" id="UP001603857">
    <property type="component" value="Unassembled WGS sequence"/>
</dbReference>
<dbReference type="Gene3D" id="1.25.10.10">
    <property type="entry name" value="Leucine-rich Repeat Variant"/>
    <property type="match status" value="1"/>
</dbReference>
<keyword evidence="6" id="KW-0539">Nucleus</keyword>
<evidence type="ECO:0000256" key="5">
    <source>
        <dbReference type="ARBA" id="ARBA00023204"/>
    </source>
</evidence>
<evidence type="ECO:0008006" key="11">
    <source>
        <dbReference type="Google" id="ProtNLM"/>
    </source>
</evidence>
<evidence type="ECO:0000256" key="8">
    <source>
        <dbReference type="SAM" id="MobiDB-lite"/>
    </source>
</evidence>
<reference evidence="9 10" key="1">
    <citation type="submission" date="2024-08" db="EMBL/GenBank/DDBJ databases">
        <title>Insights into the chromosomal genome structure of Flemingia macrophylla.</title>
        <authorList>
            <person name="Ding Y."/>
            <person name="Zhao Y."/>
            <person name="Bi W."/>
            <person name="Wu M."/>
            <person name="Zhao G."/>
            <person name="Gong Y."/>
            <person name="Li W."/>
            <person name="Zhang P."/>
        </authorList>
    </citation>
    <scope>NUCLEOTIDE SEQUENCE [LARGE SCALE GENOMIC DNA]</scope>
    <source>
        <strain evidence="9">DYQJB</strain>
        <tissue evidence="9">Leaf</tissue>
    </source>
</reference>
<dbReference type="GO" id="GO:0035825">
    <property type="term" value="P:homologous recombination"/>
    <property type="evidence" value="ECO:0007669"/>
    <property type="project" value="UniProtKB-ARBA"/>
</dbReference>
<evidence type="ECO:0000313" key="9">
    <source>
        <dbReference type="EMBL" id="KAL2317798.1"/>
    </source>
</evidence>
<evidence type="ECO:0000256" key="4">
    <source>
        <dbReference type="ARBA" id="ARBA00022776"/>
    </source>
</evidence>
<gene>
    <name evidence="9" type="ORF">Fmac_031674</name>
</gene>
<keyword evidence="7" id="KW-0131">Cell cycle</keyword>
<keyword evidence="2" id="KW-0132">Cell division</keyword>
<evidence type="ECO:0000256" key="2">
    <source>
        <dbReference type="ARBA" id="ARBA00022618"/>
    </source>
</evidence>
<dbReference type="InterPro" id="IPR011989">
    <property type="entry name" value="ARM-like"/>
</dbReference>
<dbReference type="CDD" id="cd19953">
    <property type="entry name" value="PDS5"/>
    <property type="match status" value="1"/>
</dbReference>
<keyword evidence="5" id="KW-0234">DNA repair</keyword>
<comment type="subcellular location">
    <subcellularLocation>
        <location evidence="1">Nucleus</location>
    </subcellularLocation>
</comment>
<dbReference type="InterPro" id="IPR016024">
    <property type="entry name" value="ARM-type_fold"/>
</dbReference>
<dbReference type="PANTHER" id="PTHR12663:SF50">
    <property type="entry name" value="SISTER CHROMATID COHESION PROTEIN PDS5 HOMOLOG B"/>
    <property type="match status" value="1"/>
</dbReference>
<evidence type="ECO:0000256" key="3">
    <source>
        <dbReference type="ARBA" id="ARBA00022763"/>
    </source>
</evidence>
<comment type="caution">
    <text evidence="9">The sequence shown here is derived from an EMBL/GenBank/DDBJ whole genome shotgun (WGS) entry which is preliminary data.</text>
</comment>
<name>A0ABD1L368_9FABA</name>
<keyword evidence="4" id="KW-0498">Mitosis</keyword>
<sequence length="1386" mass="156887">MDEPSLQLVSETATLLVERTRPNKDFILKSLRCVEVACSPIGNIFLNVVEFAIGAREPSVELGYLRISEMQAVDALSVLKQSPKPKTAKEVQAYKKRKAALESLANAVVCSGLLQHADRDVRLRVAICVADLFRLMAPEPPFEDKHLRDAFKLIISLFEDLADTASPFFSKRAKVLETVAQLRCCVIMLEINCIDLDASYQLAASVIDTCAQEDELNPLVCGFLTSCIHDRDAMDNELKEYYHEIFFKVVRCAPQMLQAVIPSLMKELLADEVDVRIKTVNLVGKLFALPEHHGALKYHELFVEFVKRFCDKSMDVRISALQCAKTIYLENPYARESHENEIITCVEDRLLDSDDQVRKQAVLVACDIASSNLAVDPSKLIELLSQATERLRDVKACAVMNVRKIALQKLITVYRDYCKRCYEGSMTVSKNFEEIPRKIMMLCYNNDCKEFRSHHMEFVFADDLFPEDLSVEERTNHWIQMFSPFSFSHEKALNTIFTQKRRFQNEMKNYLAMRKKKKEICSEEMHKKIESMFTEMAAFFPDSNKAEECLYKLNQIKDNSVFKSLEKLLEEQAFTTTGQSMKDKHMVIGDTISNYEFLRPIFSKCSANIFSSEHVKCILDYLLNNQNGSKDLEDSSANLLLVIVRNFPSMLKGLEKQFQKLLEQKSPVNDKLIEVLAKAGPHVSFNHSDIYPILKKICLGGTRRQAKFVWSAIAALSFEQSVFKKLYEELIDSLYSEWNVPTILQSLGCIAQYCVSNFGSRDEEIASYICQNIIQMEHLNDGHDATSSPDISQCSSQCSKSCQLKIYGLKAVVKISLQYEGSHVKHNINGLLEILSRMLRESDNFFSTSASLCENDKAHIRLAAAKAILRLARKWDSHITPEIFRFTILIAKDSSSFVRSTFLCKTQKLLKEHKLPIRFACAFALAVTDDLEDLQYQKYKYMTGFIKDYSLIARKRQTSVVPGTMVDYPAYILVFLIHMLARNNDFPVEVCQDEKVYADLCSPLFLTLQALIDVKIVDGDLDIVNDAVLHVFSIFRAIRNVEDAVDAQMTTKLHMLAEIGIFTLNELNHGGISVLKTPGQVLLPSSLYRVSSKCTISFFDENFLKRVFDVLNKSTLPHGYAQKTAKSLPKHGRKGQQDVPKSNIHIYGVPNVAFSKQDDLSRRELADGKFVRPDIPSVKRRKCVPMTGSESVGLHECSMMEKQQKLPSKHSGKTRDRNMLSSSDPVRSESHGQTRKSKRAAASMLENAVTSSKHTVEQFKCPRTKLKDTRASKAKVNAIKVPFNVPMHLVMPRAMGVEHVNAVGVDDRQSLPGARAYHLYGKKFELPPPQRLELRFSILAKPLFNLPSRVCSVSLLHHRAPDLIGLASVATAQSLCLGHPKGILKL</sequence>
<dbReference type="SUPFAM" id="SSF48371">
    <property type="entry name" value="ARM repeat"/>
    <property type="match status" value="1"/>
</dbReference>
<dbReference type="EMBL" id="JBGMDY010000011">
    <property type="protein sequence ID" value="KAL2317798.1"/>
    <property type="molecule type" value="Genomic_DNA"/>
</dbReference>
<dbReference type="GO" id="GO:0051301">
    <property type="term" value="P:cell division"/>
    <property type="evidence" value="ECO:0007669"/>
    <property type="project" value="UniProtKB-KW"/>
</dbReference>
<keyword evidence="10" id="KW-1185">Reference proteome</keyword>
<evidence type="ECO:0000256" key="1">
    <source>
        <dbReference type="ARBA" id="ARBA00004123"/>
    </source>
</evidence>
<dbReference type="PANTHER" id="PTHR12663">
    <property type="entry name" value="ANDROGEN INDUCED INHIBITOR OF PROLIFERATION AS3 / PDS5-RELATED"/>
    <property type="match status" value="1"/>
</dbReference>
<dbReference type="GO" id="GO:0006281">
    <property type="term" value="P:DNA repair"/>
    <property type="evidence" value="ECO:0007669"/>
    <property type="project" value="UniProtKB-KW"/>
</dbReference>
<dbReference type="Pfam" id="PF20168">
    <property type="entry name" value="PDS5"/>
    <property type="match status" value="2"/>
</dbReference>
<dbReference type="GO" id="GO:0007064">
    <property type="term" value="P:mitotic sister chromatid cohesion"/>
    <property type="evidence" value="ECO:0007669"/>
    <property type="project" value="UniProtKB-ARBA"/>
</dbReference>
<accession>A0ABD1L368</accession>
<evidence type="ECO:0000256" key="7">
    <source>
        <dbReference type="ARBA" id="ARBA00023306"/>
    </source>
</evidence>